<dbReference type="InterPro" id="IPR007863">
    <property type="entry name" value="Peptidase_M16_C"/>
</dbReference>
<feature type="domain" description="Peptidase M16 N-terminal" evidence="2">
    <location>
        <begin position="29"/>
        <end position="152"/>
    </location>
</feature>
<evidence type="ECO:0000259" key="2">
    <source>
        <dbReference type="Pfam" id="PF00675"/>
    </source>
</evidence>
<evidence type="ECO:0000259" key="3">
    <source>
        <dbReference type="Pfam" id="PF05193"/>
    </source>
</evidence>
<sequence>MSMFAVLLPGVAQKPANFFNTKLANGLEVLVVEDKSVPLATVEITTKNGSYTESPEFNGLSHLYEHMFFKANKDYPSQEVYMAKTRELGIIFNGTTSEEKVNYFFTLPKNNWLAGLKFMNSAIRYPLFLPEEMKKENVVVDGEFQRNESNPYFPLYMAMNKALWGDLFSRKNVIGDHTIINTATPEKMQAIKDKYYWPNNSMLIISGDVNHSEVFAKVKEIFSSWKASGFDPFKKWPIPEFKPLTKNDYFVVESKNARVPMFMLGWHGPDTRNDRPATYAADVFSFILSQNSNKFQKELVDKGIALQTQVNYQTLSHVGPIRVIVVPNPGNVAACAQALKEQIAQWDSPDYITDEQLANAKRQLEIQNLQEFDVTSSLSHSLAYNWCTADLDYFYNYVANVKKVTKTDLQNYVRKYIKGKNYCAGLLINPAQKDQLKPETFWKE</sequence>
<dbReference type="Pfam" id="PF00675">
    <property type="entry name" value="Peptidase_M16"/>
    <property type="match status" value="1"/>
</dbReference>
<evidence type="ECO:0000313" key="5">
    <source>
        <dbReference type="Proteomes" id="UP000076586"/>
    </source>
</evidence>
<reference evidence="5" key="2">
    <citation type="journal article" date="2017" name="Genome Announc.">
        <title>Draft genome sequence of Paludibacter jiangxiensis NM7(T), a propionate-producing fermentative bacterium.</title>
        <authorList>
            <person name="Qiu Y.-L."/>
            <person name="Tourlousse D.M."/>
            <person name="Matsuura N."/>
            <person name="Ohashi A."/>
            <person name="Sekiguchi Y."/>
        </authorList>
    </citation>
    <scope>NUCLEOTIDE SEQUENCE [LARGE SCALE GENOMIC DNA]</scope>
    <source>
        <strain evidence="5">NM7</strain>
    </source>
</reference>
<keyword evidence="4" id="KW-0645">Protease</keyword>
<gene>
    <name evidence="4" type="ORF">PJIAN_196</name>
</gene>
<reference evidence="5" key="1">
    <citation type="submission" date="2016-04" db="EMBL/GenBank/DDBJ databases">
        <title>Draft genome sequence of Paludibacter jiangxiensis strain NM7.</title>
        <authorList>
            <person name="Qiu Y."/>
            <person name="Matsuura N."/>
            <person name="Ohashi A."/>
            <person name="Tourlousse M.D."/>
            <person name="Sekiguchi Y."/>
        </authorList>
    </citation>
    <scope>NUCLEOTIDE SEQUENCE [LARGE SCALE GENOMIC DNA]</scope>
    <source>
        <strain evidence="5">NM7</strain>
    </source>
</reference>
<dbReference type="Gene3D" id="3.30.830.10">
    <property type="entry name" value="Metalloenzyme, LuxS/M16 peptidase-like"/>
    <property type="match status" value="2"/>
</dbReference>
<dbReference type="GO" id="GO:0008233">
    <property type="term" value="F:peptidase activity"/>
    <property type="evidence" value="ECO:0007669"/>
    <property type="project" value="UniProtKB-KW"/>
</dbReference>
<organism evidence="4 5">
    <name type="scientific">Paludibacter jiangxiensis</name>
    <dbReference type="NCBI Taxonomy" id="681398"/>
    <lineage>
        <taxon>Bacteria</taxon>
        <taxon>Pseudomonadati</taxon>
        <taxon>Bacteroidota</taxon>
        <taxon>Bacteroidia</taxon>
        <taxon>Bacteroidales</taxon>
        <taxon>Paludibacteraceae</taxon>
        <taxon>Paludibacter</taxon>
    </lineage>
</organism>
<comment type="caution">
    <text evidence="4">The sequence shown here is derived from an EMBL/GenBank/DDBJ whole genome shotgun (WGS) entry which is preliminary data.</text>
</comment>
<dbReference type="GO" id="GO:0046872">
    <property type="term" value="F:metal ion binding"/>
    <property type="evidence" value="ECO:0007669"/>
    <property type="project" value="InterPro"/>
</dbReference>
<evidence type="ECO:0000256" key="1">
    <source>
        <dbReference type="ARBA" id="ARBA00007261"/>
    </source>
</evidence>
<dbReference type="InterPro" id="IPR011765">
    <property type="entry name" value="Pept_M16_N"/>
</dbReference>
<dbReference type="PANTHER" id="PTHR11851:SF49">
    <property type="entry name" value="MITOCHONDRIAL-PROCESSING PEPTIDASE SUBUNIT ALPHA"/>
    <property type="match status" value="1"/>
</dbReference>
<dbReference type="EMBL" id="BDCR01000001">
    <property type="protein sequence ID" value="GAT61517.1"/>
    <property type="molecule type" value="Genomic_DNA"/>
</dbReference>
<dbReference type="SUPFAM" id="SSF63411">
    <property type="entry name" value="LuxS/MPP-like metallohydrolase"/>
    <property type="match status" value="2"/>
</dbReference>
<comment type="similarity">
    <text evidence="1">Belongs to the peptidase M16 family.</text>
</comment>
<dbReference type="AlphaFoldDB" id="A0A161LCT2"/>
<dbReference type="InterPro" id="IPR011249">
    <property type="entry name" value="Metalloenz_LuxS/M16"/>
</dbReference>
<dbReference type="InterPro" id="IPR050361">
    <property type="entry name" value="MPP/UQCRC_Complex"/>
</dbReference>
<dbReference type="Pfam" id="PF05193">
    <property type="entry name" value="Peptidase_M16_C"/>
    <property type="match status" value="1"/>
</dbReference>
<feature type="domain" description="Peptidase M16 C-terminal" evidence="3">
    <location>
        <begin position="183"/>
        <end position="364"/>
    </location>
</feature>
<keyword evidence="5" id="KW-1185">Reference proteome</keyword>
<dbReference type="PANTHER" id="PTHR11851">
    <property type="entry name" value="METALLOPROTEASE"/>
    <property type="match status" value="1"/>
</dbReference>
<accession>A0A161LCT2</accession>
<dbReference type="GO" id="GO:0006508">
    <property type="term" value="P:proteolysis"/>
    <property type="evidence" value="ECO:0007669"/>
    <property type="project" value="UniProtKB-KW"/>
</dbReference>
<keyword evidence="4" id="KW-0378">Hydrolase</keyword>
<evidence type="ECO:0000313" key="4">
    <source>
        <dbReference type="EMBL" id="GAT61517.1"/>
    </source>
</evidence>
<proteinExistence type="inferred from homology"/>
<dbReference type="Proteomes" id="UP000076586">
    <property type="component" value="Unassembled WGS sequence"/>
</dbReference>
<name>A0A161LCT2_9BACT</name>
<dbReference type="STRING" id="681398.PJIAN_196"/>
<protein>
    <submittedName>
        <fullName evidence="4">Zinc protease</fullName>
    </submittedName>
</protein>